<accession>A0A1A8BA72</accession>
<reference evidence="2" key="2">
    <citation type="submission" date="2016-06" db="EMBL/GenBank/DDBJ databases">
        <title>The genome of a short-lived fish provides insights into sex chromosome evolution and the genetic control of aging.</title>
        <authorList>
            <person name="Reichwald K."/>
            <person name="Felder M."/>
            <person name="Petzold A."/>
            <person name="Koch P."/>
            <person name="Groth M."/>
            <person name="Platzer M."/>
        </authorList>
    </citation>
    <scope>NUCLEOTIDE SEQUENCE</scope>
    <source>
        <tissue evidence="2">Brain</tissue>
    </source>
</reference>
<dbReference type="AlphaFoldDB" id="A0A1A8BA72"/>
<evidence type="ECO:0000313" key="2">
    <source>
        <dbReference type="EMBL" id="SBP63808.1"/>
    </source>
</evidence>
<reference evidence="2" key="1">
    <citation type="submission" date="2016-05" db="EMBL/GenBank/DDBJ databases">
        <authorList>
            <person name="Lavstsen T."/>
            <person name="Jespersen J.S."/>
        </authorList>
    </citation>
    <scope>NUCLEOTIDE SEQUENCE</scope>
    <source>
        <tissue evidence="2">Brain</tissue>
    </source>
</reference>
<gene>
    <name evidence="2" type="primary">Nfu_g_1_003431</name>
</gene>
<name>A0A1A8BA72_NOTFU</name>
<evidence type="ECO:0000256" key="1">
    <source>
        <dbReference type="SAM" id="SignalP"/>
    </source>
</evidence>
<sequence>AIVGQVTGTSLLAESAALPFLLGVAAAESRVSGPERSPESCKVTWELRRGVEQQKMAGFRVLPINIHDI</sequence>
<dbReference type="EMBL" id="HADY01025323">
    <property type="protein sequence ID" value="SBP63808.1"/>
    <property type="molecule type" value="Transcribed_RNA"/>
</dbReference>
<protein>
    <submittedName>
        <fullName evidence="2">Uncharacterized protein</fullName>
    </submittedName>
</protein>
<feature type="chain" id="PRO_5008366498" evidence="1">
    <location>
        <begin position="28"/>
        <end position="69"/>
    </location>
</feature>
<proteinExistence type="predicted"/>
<organism evidence="2">
    <name type="scientific">Nothobranchius furzeri</name>
    <name type="common">Turquoise killifish</name>
    <dbReference type="NCBI Taxonomy" id="105023"/>
    <lineage>
        <taxon>Eukaryota</taxon>
        <taxon>Metazoa</taxon>
        <taxon>Chordata</taxon>
        <taxon>Craniata</taxon>
        <taxon>Vertebrata</taxon>
        <taxon>Euteleostomi</taxon>
        <taxon>Actinopterygii</taxon>
        <taxon>Neopterygii</taxon>
        <taxon>Teleostei</taxon>
        <taxon>Neoteleostei</taxon>
        <taxon>Acanthomorphata</taxon>
        <taxon>Ovalentaria</taxon>
        <taxon>Atherinomorphae</taxon>
        <taxon>Cyprinodontiformes</taxon>
        <taxon>Nothobranchiidae</taxon>
        <taxon>Nothobranchius</taxon>
    </lineage>
</organism>
<keyword evidence="1" id="KW-0732">Signal</keyword>
<feature type="non-terminal residue" evidence="2">
    <location>
        <position position="1"/>
    </location>
</feature>
<feature type="signal peptide" evidence="1">
    <location>
        <begin position="1"/>
        <end position="27"/>
    </location>
</feature>